<dbReference type="PANTHER" id="PTHR20881:SF0">
    <property type="entry name" value="3-METHYL-2-OXOBUTANOATE HYDROXYMETHYLTRANSFERASE"/>
    <property type="match status" value="1"/>
</dbReference>
<feature type="binding site" evidence="5">
    <location>
        <position position="115"/>
    </location>
    <ligand>
        <name>3-methyl-2-oxobutanoate</name>
        <dbReference type="ChEBI" id="CHEBI:11851"/>
    </ligand>
</feature>
<feature type="binding site" evidence="5">
    <location>
        <position position="117"/>
    </location>
    <ligand>
        <name>Mg(2+)</name>
        <dbReference type="ChEBI" id="CHEBI:18420"/>
    </ligand>
</feature>
<evidence type="ECO:0000313" key="7">
    <source>
        <dbReference type="Proteomes" id="UP000777440"/>
    </source>
</evidence>
<dbReference type="Gene3D" id="3.20.20.60">
    <property type="entry name" value="Phosphoenolpyruvate-binding domains"/>
    <property type="match status" value="1"/>
</dbReference>
<comment type="pathway">
    <text evidence="5">Cofactor biosynthesis; (R)-pantothenate biosynthesis; (R)-pantoate from 3-methyl-2-oxobutanoate: step 1/2.</text>
</comment>
<dbReference type="GO" id="GO:0003864">
    <property type="term" value="F:3-methyl-2-oxobutanoate hydroxymethyltransferase activity"/>
    <property type="evidence" value="ECO:0007669"/>
    <property type="project" value="UniProtKB-EC"/>
</dbReference>
<feature type="binding site" evidence="5">
    <location>
        <begin position="46"/>
        <end position="47"/>
    </location>
    <ligand>
        <name>3-methyl-2-oxobutanoate</name>
        <dbReference type="ChEBI" id="CHEBI:11851"/>
    </ligand>
</feature>
<dbReference type="PANTHER" id="PTHR20881">
    <property type="entry name" value="3-METHYL-2-OXOBUTANOATE HYDROXYMETHYLTRANSFERASE"/>
    <property type="match status" value="1"/>
</dbReference>
<dbReference type="SUPFAM" id="SSF51621">
    <property type="entry name" value="Phosphoenolpyruvate/pyruvate domain"/>
    <property type="match status" value="1"/>
</dbReference>
<keyword evidence="3 5" id="KW-0566">Pantothenate biosynthesis</keyword>
<dbReference type="NCBIfam" id="TIGR00222">
    <property type="entry name" value="panB"/>
    <property type="match status" value="1"/>
</dbReference>
<sequence>MRAQVTLQRLAEMKARREPIVMVTAYDYPTARVAEQAEVDMVLVGDSGAQVVLGHDSTVAVTVEEMLVLAGAVRRGVQSAFVVADLPFGSTEVSDEQAVTTAIRFVKEAGADAVKLEGGGEARLSRIRAIAEAGIPVVAHVGLTPQTAVALGGLRAQGRTAESAARIVRESLAVQDAGASVLVIEAVPADVAAVVLPALEIPVIGIGAGPADGQVLVIHDLLGITEGRTAAFVKRYGAIGPDMVAGVAAYAREVRGGVFPGPEHGYSATDAAIEAARAELEARTRE</sequence>
<feature type="active site" description="Proton acceptor" evidence="5">
    <location>
        <position position="185"/>
    </location>
</feature>
<comment type="caution">
    <text evidence="6">The sequence shown here is derived from an EMBL/GenBank/DDBJ whole genome shotgun (WGS) entry which is preliminary data.</text>
</comment>
<comment type="function">
    <text evidence="5">Catalyzes the reversible reaction in which hydroxymethyl group from 5,10-methylenetetrahydrofolate is transferred onto alpha-ketoisovalerate to form ketopantoate.</text>
</comment>
<dbReference type="Proteomes" id="UP000777440">
    <property type="component" value="Unassembled WGS sequence"/>
</dbReference>
<dbReference type="CDD" id="cd06557">
    <property type="entry name" value="KPHMT-like"/>
    <property type="match status" value="1"/>
</dbReference>
<evidence type="ECO:0000256" key="5">
    <source>
        <dbReference type="HAMAP-Rule" id="MF_00156"/>
    </source>
</evidence>
<keyword evidence="5" id="KW-0479">Metal-binding</keyword>
<comment type="subcellular location">
    <subcellularLocation>
        <location evidence="5">Cytoplasm</location>
    </subcellularLocation>
</comment>
<keyword evidence="4 5" id="KW-0808">Transferase</keyword>
<dbReference type="NCBIfam" id="NF001452">
    <property type="entry name" value="PRK00311.1"/>
    <property type="match status" value="1"/>
</dbReference>
<name>A0ABS7I0I4_9MICO</name>
<accession>A0ABS7I0I4</accession>
<keyword evidence="5" id="KW-0460">Magnesium</keyword>
<evidence type="ECO:0000256" key="2">
    <source>
        <dbReference type="ARBA" id="ARBA00011424"/>
    </source>
</evidence>
<organism evidence="6 7">
    <name type="scientific">Microbacterium ureisolvens</name>
    <dbReference type="NCBI Taxonomy" id="2781186"/>
    <lineage>
        <taxon>Bacteria</taxon>
        <taxon>Bacillati</taxon>
        <taxon>Actinomycetota</taxon>
        <taxon>Actinomycetes</taxon>
        <taxon>Micrococcales</taxon>
        <taxon>Microbacteriaceae</taxon>
        <taxon>Microbacterium</taxon>
    </lineage>
</organism>
<proteinExistence type="inferred from homology"/>
<evidence type="ECO:0000256" key="4">
    <source>
        <dbReference type="ARBA" id="ARBA00022679"/>
    </source>
</evidence>
<dbReference type="EMBL" id="JAEUAX010000009">
    <property type="protein sequence ID" value="MBW9111157.1"/>
    <property type="molecule type" value="Genomic_DNA"/>
</dbReference>
<comment type="cofactor">
    <cofactor evidence="5">
        <name>Mg(2+)</name>
        <dbReference type="ChEBI" id="CHEBI:18420"/>
    </cofactor>
    <text evidence="5">Binds 1 Mg(2+) ion per subunit.</text>
</comment>
<dbReference type="HAMAP" id="MF_00156">
    <property type="entry name" value="PanB"/>
    <property type="match status" value="1"/>
</dbReference>
<dbReference type="PIRSF" id="PIRSF000388">
    <property type="entry name" value="Pantoate_hydroxy_MeTrfase"/>
    <property type="match status" value="1"/>
</dbReference>
<comment type="subunit">
    <text evidence="2 5">Homodecamer; pentamer of dimers.</text>
</comment>
<dbReference type="InterPro" id="IPR003700">
    <property type="entry name" value="Pantoate_hydroxy_MeTrfase"/>
</dbReference>
<reference evidence="6 7" key="1">
    <citation type="journal article" date="2021" name="MBio">
        <title>Poor Competitiveness of Bradyrhizobium in Pigeon Pea Root Colonization in Indian Soils.</title>
        <authorList>
            <person name="Chalasani D."/>
            <person name="Basu A."/>
            <person name="Pullabhotla S.V.S.R.N."/>
            <person name="Jorrin B."/>
            <person name="Neal A.L."/>
            <person name="Poole P.S."/>
            <person name="Podile A.R."/>
            <person name="Tkacz A."/>
        </authorList>
    </citation>
    <scope>NUCLEOTIDE SEQUENCE [LARGE SCALE GENOMIC DNA]</scope>
    <source>
        <strain evidence="6 7">HU12</strain>
    </source>
</reference>
<feature type="binding site" evidence="5">
    <location>
        <position position="46"/>
    </location>
    <ligand>
        <name>Mg(2+)</name>
        <dbReference type="ChEBI" id="CHEBI:18420"/>
    </ligand>
</feature>
<evidence type="ECO:0000256" key="3">
    <source>
        <dbReference type="ARBA" id="ARBA00022655"/>
    </source>
</evidence>
<comment type="similarity">
    <text evidence="1 5">Belongs to the PanB family.</text>
</comment>
<dbReference type="InterPro" id="IPR040442">
    <property type="entry name" value="Pyrv_kinase-like_dom_sf"/>
</dbReference>
<dbReference type="Pfam" id="PF02548">
    <property type="entry name" value="Pantoate_transf"/>
    <property type="match status" value="1"/>
</dbReference>
<keyword evidence="5" id="KW-0963">Cytoplasm</keyword>
<feature type="binding site" evidence="5">
    <location>
        <position position="85"/>
    </location>
    <ligand>
        <name>3-methyl-2-oxobutanoate</name>
        <dbReference type="ChEBI" id="CHEBI:11851"/>
    </ligand>
</feature>
<evidence type="ECO:0000256" key="1">
    <source>
        <dbReference type="ARBA" id="ARBA00008676"/>
    </source>
</evidence>
<comment type="catalytic activity">
    <reaction evidence="5">
        <text>(6R)-5,10-methylene-5,6,7,8-tetrahydrofolate + 3-methyl-2-oxobutanoate + H2O = 2-dehydropantoate + (6S)-5,6,7,8-tetrahydrofolate</text>
        <dbReference type="Rhea" id="RHEA:11824"/>
        <dbReference type="ChEBI" id="CHEBI:11561"/>
        <dbReference type="ChEBI" id="CHEBI:11851"/>
        <dbReference type="ChEBI" id="CHEBI:15377"/>
        <dbReference type="ChEBI" id="CHEBI:15636"/>
        <dbReference type="ChEBI" id="CHEBI:57453"/>
        <dbReference type="EC" id="2.1.2.11"/>
    </reaction>
</comment>
<feature type="binding site" evidence="5">
    <location>
        <position position="85"/>
    </location>
    <ligand>
        <name>Mg(2+)</name>
        <dbReference type="ChEBI" id="CHEBI:18420"/>
    </ligand>
</feature>
<dbReference type="RefSeq" id="WP_220340167.1">
    <property type="nucleotide sequence ID" value="NZ_JAEUAX010000009.1"/>
</dbReference>
<protein>
    <recommendedName>
        <fullName evidence="5">3-methyl-2-oxobutanoate hydroxymethyltransferase</fullName>
        <ecNumber evidence="5">2.1.2.11</ecNumber>
    </recommendedName>
    <alternativeName>
        <fullName evidence="5">Ketopantoate hydroxymethyltransferase</fullName>
        <shortName evidence="5">KPHMT</shortName>
    </alternativeName>
</protein>
<dbReference type="EC" id="2.1.2.11" evidence="5"/>
<gene>
    <name evidence="5 6" type="primary">panB</name>
    <name evidence="6" type="ORF">JNB61_15370</name>
</gene>
<dbReference type="InterPro" id="IPR015813">
    <property type="entry name" value="Pyrv/PenolPyrv_kinase-like_dom"/>
</dbReference>
<keyword evidence="7" id="KW-1185">Reference proteome</keyword>
<evidence type="ECO:0000313" key="6">
    <source>
        <dbReference type="EMBL" id="MBW9111157.1"/>
    </source>
</evidence>